<evidence type="ECO:0000313" key="2">
    <source>
        <dbReference type="Proteomes" id="UP000603602"/>
    </source>
</evidence>
<dbReference type="Proteomes" id="UP000603602">
    <property type="component" value="Unassembled WGS sequence"/>
</dbReference>
<dbReference type="InterPro" id="IPR002696">
    <property type="entry name" value="Membr_insert_effic_factor_YidD"/>
</dbReference>
<evidence type="ECO:0000313" key="1">
    <source>
        <dbReference type="EMBL" id="MBD8502676.1"/>
    </source>
</evidence>
<name>A0ABR9B927_9RHOO</name>
<dbReference type="Pfam" id="PF01809">
    <property type="entry name" value="YidD"/>
    <property type="match status" value="1"/>
</dbReference>
<reference evidence="2" key="1">
    <citation type="submission" date="2023-07" db="EMBL/GenBank/DDBJ databases">
        <title>Thauera sp. CAU 1555 isolated from sand of Yaerae Beach.</title>
        <authorList>
            <person name="Kim W."/>
        </authorList>
    </citation>
    <scope>NUCLEOTIDE SEQUENCE [LARGE SCALE GENOMIC DNA]</scope>
    <source>
        <strain evidence="2">CAU 1555</strain>
    </source>
</reference>
<accession>A0ABR9B927</accession>
<comment type="caution">
    <text evidence="1">The sequence shown here is derived from an EMBL/GenBank/DDBJ whole genome shotgun (WGS) entry which is preliminary data.</text>
</comment>
<dbReference type="SMART" id="SM01234">
    <property type="entry name" value="Haemolytic"/>
    <property type="match status" value="1"/>
</dbReference>
<sequence length="110" mass="12723">MVLRYALAGAISGYQRLLSPHKGFRCAHRALHGGWSCSEFGRRAVLRFGVLRFLLLQRRRFVRCASAYAVLQNHAAEPETEYKDFPWKQCLKSKEFDCAATGCCFCFPWW</sequence>
<organism evidence="1 2">
    <name type="scientific">Thauera sedimentorum</name>
    <dbReference type="NCBI Taxonomy" id="2767595"/>
    <lineage>
        <taxon>Bacteria</taxon>
        <taxon>Pseudomonadati</taxon>
        <taxon>Pseudomonadota</taxon>
        <taxon>Betaproteobacteria</taxon>
        <taxon>Rhodocyclales</taxon>
        <taxon>Zoogloeaceae</taxon>
        <taxon>Thauera</taxon>
    </lineage>
</organism>
<dbReference type="RefSeq" id="WP_187717438.1">
    <property type="nucleotide sequence ID" value="NZ_JACTAH010000001.1"/>
</dbReference>
<protein>
    <submittedName>
        <fullName evidence="1">Membrane protein insertion efficiency factor YidD</fullName>
    </submittedName>
</protein>
<dbReference type="NCBIfam" id="TIGR00278">
    <property type="entry name" value="membrane protein insertion efficiency factor YidD"/>
    <property type="match status" value="1"/>
</dbReference>
<keyword evidence="2" id="KW-1185">Reference proteome</keyword>
<gene>
    <name evidence="1" type="primary">yidD</name>
    <name evidence="1" type="ORF">IFO67_07235</name>
</gene>
<proteinExistence type="predicted"/>
<dbReference type="EMBL" id="JACYTO010000001">
    <property type="protein sequence ID" value="MBD8502676.1"/>
    <property type="molecule type" value="Genomic_DNA"/>
</dbReference>